<feature type="transmembrane region" description="Helical" evidence="13">
    <location>
        <begin position="685"/>
        <end position="703"/>
    </location>
</feature>
<keyword evidence="5 13" id="KW-1003">Cell membrane</keyword>
<dbReference type="PROSITE" id="PS50106">
    <property type="entry name" value="PDZ"/>
    <property type="match status" value="1"/>
</dbReference>
<name>A9LGU6_9BACT</name>
<keyword evidence="6 13" id="KW-0812">Transmembrane</keyword>
<sequence length="818" mass="88804">MPQPCFASPPLELGLIVERRLVTFILASSVFFFAYITLRSWLGVAPVKPDPAVAAVPAEDLQVPAVDGANPVSPDSQSGDQQTEGNTTVVTPEIKRPEKTEWLTVGSMDPTKGYYMLVTLCSKGAGVERVELTERGSDGELKYRRVDVTSGYLGYFAGSELEDTDGVLVNVVGPGTPAATAGVEVGDVIVGINGVAVASRDDLVSMLSDTRPGDKVDIEVTRAAKTETLAAQLSEHPLDLMRLAKDGGPDQVKGNLTRLSCLLTLARVNDKRIGDSNVAMRGLTNPMDLNWDVTKESGGASFSVELSKTEMAVVGGDALRISRSYQLPEKSYALDLGVQVDNLGTTKQDIGVRLEGANGISLEGWWYSTKISPNWGGAAARDIVYKTKTSGHVLVSGFELLKAAKGEERSDANPALPRFGMTPLLFADDGADDSRDLSYVGVDSQYFTVAFVPAEGQASLTTLDRGGAGIASDPAAIIKHQERAVNSTFYVDTLSKSLEPGGSMRQDLRLFAGPKYTSLLTQYGLQDCIYYGWFSAIAKFLGGLLHGLSAVGNYALAIILLTLLVRGCMFPLSRKAAVNAQRMQELAPEMKKINEKYKDDMEGKLKAQRELQQRVGLNPLAGCLPMFIQLPIFLGLYRTLSVNIEMRQQPALSFSDWASNLAGPDKLAYWGDWLWEYLSGRGTGWLGPYFNVLPVIVVVLYLTQQKLFMPPATDEQTALTQKMMSVMTLMMGLFFFRVPAGLCIYFITSSAWGICERIIVKRTLPSKKHFDLAGLEGGKGAAPVKSQSLAERIRSQVAKPEPTFEKPSKRKRPGGKKK</sequence>
<feature type="compositionally biased region" description="Basic residues" evidence="14">
    <location>
        <begin position="808"/>
        <end position="818"/>
    </location>
</feature>
<dbReference type="HAMAP" id="MF_01810">
    <property type="entry name" value="YidC_type1"/>
    <property type="match status" value="1"/>
</dbReference>
<dbReference type="PANTHER" id="PTHR12428">
    <property type="entry name" value="OXA1"/>
    <property type="match status" value="1"/>
</dbReference>
<evidence type="ECO:0000256" key="9">
    <source>
        <dbReference type="ARBA" id="ARBA00023136"/>
    </source>
</evidence>
<evidence type="ECO:0000256" key="7">
    <source>
        <dbReference type="ARBA" id="ARBA00022927"/>
    </source>
</evidence>
<keyword evidence="10 13" id="KW-0143">Chaperone</keyword>
<dbReference type="InterPro" id="IPR047196">
    <property type="entry name" value="YidC_ALB_C"/>
</dbReference>
<dbReference type="InterPro" id="IPR038221">
    <property type="entry name" value="YidC_periplasmic_sf"/>
</dbReference>
<feature type="transmembrane region" description="Helical" evidence="13">
    <location>
        <begin position="615"/>
        <end position="637"/>
    </location>
</feature>
<evidence type="ECO:0000256" key="1">
    <source>
        <dbReference type="ARBA" id="ARBA00004429"/>
    </source>
</evidence>
<evidence type="ECO:0000256" key="3">
    <source>
        <dbReference type="ARBA" id="ARBA00015325"/>
    </source>
</evidence>
<feature type="region of interest" description="Disordered" evidence="14">
    <location>
        <begin position="796"/>
        <end position="818"/>
    </location>
</feature>
<dbReference type="InterPro" id="IPR028055">
    <property type="entry name" value="YidC/Oxa/ALB_C"/>
</dbReference>
<dbReference type="InterPro" id="IPR036034">
    <property type="entry name" value="PDZ_sf"/>
</dbReference>
<dbReference type="InterPro" id="IPR019998">
    <property type="entry name" value="Membr_insert_YidC"/>
</dbReference>
<evidence type="ECO:0000259" key="15">
    <source>
        <dbReference type="PROSITE" id="PS50106"/>
    </source>
</evidence>
<gene>
    <name evidence="16" type="primary">oxaA</name>
    <name evidence="13" type="synonym">yidC</name>
    <name evidence="16" type="ORF">6N14_24</name>
</gene>
<comment type="subcellular location">
    <subcellularLocation>
        <location evidence="1">Cell inner membrane</location>
        <topology evidence="1">Multi-pass membrane protein</topology>
    </subcellularLocation>
    <subcellularLocation>
        <location evidence="13">Cell membrane</location>
        <topology evidence="13">Multi-pass membrane protein</topology>
    </subcellularLocation>
</comment>
<dbReference type="GO" id="GO:0005886">
    <property type="term" value="C:plasma membrane"/>
    <property type="evidence" value="ECO:0007669"/>
    <property type="project" value="UniProtKB-SubCell"/>
</dbReference>
<feature type="domain" description="PDZ" evidence="15">
    <location>
        <begin position="145"/>
        <end position="210"/>
    </location>
</feature>
<dbReference type="Pfam" id="PF13180">
    <property type="entry name" value="PDZ_2"/>
    <property type="match status" value="1"/>
</dbReference>
<dbReference type="InterPro" id="IPR028053">
    <property type="entry name" value="Membr_insert_YidC_N"/>
</dbReference>
<organism evidence="16">
    <name type="scientific">uncultured planctomycete 6N14</name>
    <dbReference type="NCBI Taxonomy" id="455069"/>
    <lineage>
        <taxon>Bacteria</taxon>
        <taxon>Pseudomonadati</taxon>
        <taxon>Planctomycetota</taxon>
        <taxon>Planctomycetia</taxon>
        <taxon>Planctomycetales</taxon>
        <taxon>environmental samples</taxon>
    </lineage>
</organism>
<evidence type="ECO:0000256" key="13">
    <source>
        <dbReference type="HAMAP-Rule" id="MF_01810"/>
    </source>
</evidence>
<dbReference type="Pfam" id="PF14849">
    <property type="entry name" value="YidC_periplas"/>
    <property type="match status" value="1"/>
</dbReference>
<feature type="transmembrane region" description="Helical" evidence="13">
    <location>
        <begin position="20"/>
        <end position="38"/>
    </location>
</feature>
<dbReference type="NCBIfam" id="TIGR03592">
    <property type="entry name" value="yidC_oxa1_cterm"/>
    <property type="match status" value="1"/>
</dbReference>
<evidence type="ECO:0000256" key="11">
    <source>
        <dbReference type="ARBA" id="ARBA00033245"/>
    </source>
</evidence>
<accession>A9LGU6</accession>
<evidence type="ECO:0000256" key="10">
    <source>
        <dbReference type="ARBA" id="ARBA00023186"/>
    </source>
</evidence>
<dbReference type="Gene3D" id="2.30.42.10">
    <property type="match status" value="1"/>
</dbReference>
<dbReference type="Pfam" id="PF02096">
    <property type="entry name" value="60KD_IMP"/>
    <property type="match status" value="1"/>
</dbReference>
<feature type="region of interest" description="Disordered" evidence="14">
    <location>
        <begin position="65"/>
        <end position="88"/>
    </location>
</feature>
<feature type="transmembrane region" description="Helical" evidence="13">
    <location>
        <begin position="554"/>
        <end position="573"/>
    </location>
</feature>
<evidence type="ECO:0000256" key="12">
    <source>
        <dbReference type="ARBA" id="ARBA00033342"/>
    </source>
</evidence>
<dbReference type="SUPFAM" id="SSF50156">
    <property type="entry name" value="PDZ domain-like"/>
    <property type="match status" value="1"/>
</dbReference>
<dbReference type="GO" id="GO:0015031">
    <property type="term" value="P:protein transport"/>
    <property type="evidence" value="ECO:0007669"/>
    <property type="project" value="UniProtKB-KW"/>
</dbReference>
<evidence type="ECO:0000256" key="8">
    <source>
        <dbReference type="ARBA" id="ARBA00022989"/>
    </source>
</evidence>
<keyword evidence="8 13" id="KW-1133">Transmembrane helix</keyword>
<feature type="transmembrane region" description="Helical" evidence="13">
    <location>
        <begin position="724"/>
        <end position="747"/>
    </location>
</feature>
<keyword evidence="9 13" id="KW-0472">Membrane</keyword>
<comment type="function">
    <text evidence="13">Required for the insertion and/or proper folding and/or complex formation of integral membrane proteins into the membrane. Involved in integration of membrane proteins that insert both dependently and independently of the Sec translocase complex, as well as at least some lipoproteins. Aids folding of multispanning membrane proteins.</text>
</comment>
<dbReference type="SMART" id="SM00228">
    <property type="entry name" value="PDZ"/>
    <property type="match status" value="1"/>
</dbReference>
<dbReference type="CDD" id="cd20070">
    <property type="entry name" value="5TM_YidC_Alb3"/>
    <property type="match status" value="1"/>
</dbReference>
<dbReference type="InterPro" id="IPR001478">
    <property type="entry name" value="PDZ"/>
</dbReference>
<dbReference type="CDD" id="cd06779">
    <property type="entry name" value="cpPDZ_Deg_HtrA-like"/>
    <property type="match status" value="1"/>
</dbReference>
<dbReference type="PANTHER" id="PTHR12428:SF65">
    <property type="entry name" value="CYTOCHROME C OXIDASE ASSEMBLY PROTEIN COX18, MITOCHONDRIAL"/>
    <property type="match status" value="1"/>
</dbReference>
<evidence type="ECO:0000256" key="6">
    <source>
        <dbReference type="ARBA" id="ARBA00022692"/>
    </source>
</evidence>
<evidence type="ECO:0000256" key="4">
    <source>
        <dbReference type="ARBA" id="ARBA00022448"/>
    </source>
</evidence>
<evidence type="ECO:0000256" key="2">
    <source>
        <dbReference type="ARBA" id="ARBA00010527"/>
    </source>
</evidence>
<reference evidence="16" key="1">
    <citation type="journal article" date="2007" name="ISME J.">
        <title>Fosmids of novel marine Planctomycetes from the Namibian and Oregon coast upwelling systems and their cross-comparison with planctomycete genomes.</title>
        <authorList>
            <person name="Woebken D."/>
            <person name="Teeling H."/>
            <person name="Wecker P."/>
            <person name="Dumitriu A."/>
            <person name="Kostadinov I."/>
            <person name="DeLong E.F."/>
            <person name="Amann R."/>
            <person name="Gloeckner F.O."/>
        </authorList>
    </citation>
    <scope>NUCLEOTIDE SEQUENCE</scope>
</reference>
<evidence type="ECO:0000256" key="5">
    <source>
        <dbReference type="ARBA" id="ARBA00022475"/>
    </source>
</evidence>
<dbReference type="InterPro" id="IPR001708">
    <property type="entry name" value="YidC/ALB3/OXA1/COX18"/>
</dbReference>
<dbReference type="GO" id="GO:0032977">
    <property type="term" value="F:membrane insertase activity"/>
    <property type="evidence" value="ECO:0007669"/>
    <property type="project" value="InterPro"/>
</dbReference>
<keyword evidence="4 13" id="KW-0813">Transport</keyword>
<evidence type="ECO:0000313" key="16">
    <source>
        <dbReference type="EMBL" id="ABX10617.1"/>
    </source>
</evidence>
<dbReference type="AlphaFoldDB" id="A9LGU6"/>
<protein>
    <recommendedName>
        <fullName evidence="3 13">Membrane protein insertase YidC</fullName>
    </recommendedName>
    <alternativeName>
        <fullName evidence="12 13">Foldase YidC</fullName>
    </alternativeName>
    <alternativeName>
        <fullName evidence="11 13">Membrane integrase YidC</fullName>
    </alternativeName>
    <alternativeName>
        <fullName evidence="13">Membrane protein YidC</fullName>
    </alternativeName>
</protein>
<dbReference type="GO" id="GO:0051205">
    <property type="term" value="P:protein insertion into membrane"/>
    <property type="evidence" value="ECO:0007669"/>
    <property type="project" value="TreeGrafter"/>
</dbReference>
<comment type="subunit">
    <text evidence="13">Interacts with the Sec translocase complex via SecD. Specifically interacts with transmembrane segments of nascent integral membrane proteins during membrane integration.</text>
</comment>
<keyword evidence="7 13" id="KW-0653">Protein transport</keyword>
<comment type="similarity">
    <text evidence="2 13">Belongs to the OXA1/ALB3/YidC family. Type 1 subfamily.</text>
</comment>
<dbReference type="Gene3D" id="2.70.98.90">
    <property type="match status" value="1"/>
</dbReference>
<dbReference type="EMBL" id="EF591885">
    <property type="protein sequence ID" value="ABX10617.1"/>
    <property type="molecule type" value="Genomic_DNA"/>
</dbReference>
<feature type="compositionally biased region" description="Polar residues" evidence="14">
    <location>
        <begin position="73"/>
        <end position="88"/>
    </location>
</feature>
<evidence type="ECO:0000256" key="14">
    <source>
        <dbReference type="SAM" id="MobiDB-lite"/>
    </source>
</evidence>
<proteinExistence type="inferred from homology"/>